<organism evidence="1 2">
    <name type="scientific">Parascaris equorum</name>
    <name type="common">Equine roundworm</name>
    <dbReference type="NCBI Taxonomy" id="6256"/>
    <lineage>
        <taxon>Eukaryota</taxon>
        <taxon>Metazoa</taxon>
        <taxon>Ecdysozoa</taxon>
        <taxon>Nematoda</taxon>
        <taxon>Chromadorea</taxon>
        <taxon>Rhabditida</taxon>
        <taxon>Spirurina</taxon>
        <taxon>Ascaridomorpha</taxon>
        <taxon>Ascaridoidea</taxon>
        <taxon>Ascarididae</taxon>
        <taxon>Parascaris</taxon>
    </lineage>
</organism>
<name>A0A914R3D7_PAREQ</name>
<dbReference type="Proteomes" id="UP000887564">
    <property type="component" value="Unplaced"/>
</dbReference>
<keyword evidence="1" id="KW-1185">Reference proteome</keyword>
<proteinExistence type="predicted"/>
<evidence type="ECO:0000313" key="1">
    <source>
        <dbReference type="Proteomes" id="UP000887564"/>
    </source>
</evidence>
<accession>A0A914R3D7</accession>
<dbReference type="AlphaFoldDB" id="A0A914R3D7"/>
<dbReference type="WBParaSite" id="PEQ_0000096101-mRNA-1">
    <property type="protein sequence ID" value="PEQ_0000096101-mRNA-1"/>
    <property type="gene ID" value="PEQ_0000096101"/>
</dbReference>
<reference evidence="2" key="1">
    <citation type="submission" date="2022-11" db="UniProtKB">
        <authorList>
            <consortium name="WormBaseParasite"/>
        </authorList>
    </citation>
    <scope>IDENTIFICATION</scope>
</reference>
<protein>
    <submittedName>
        <fullName evidence="2">Uncharacterized protein</fullName>
    </submittedName>
</protein>
<evidence type="ECO:0000313" key="2">
    <source>
        <dbReference type="WBParaSite" id="PEQ_0000096101-mRNA-1"/>
    </source>
</evidence>
<sequence length="69" mass="7625">MVRLLLKLQGAADALLIPELILEGRQAKAERALLKKKRSLIVGKGCLNEEATTTLLSFVTQNMKQCEES</sequence>